<dbReference type="CDD" id="cd02901">
    <property type="entry name" value="Macro_Poa1p-like"/>
    <property type="match status" value="1"/>
</dbReference>
<dbReference type="EMBL" id="JAENIM010000045">
    <property type="protein sequence ID" value="MBK1792513.1"/>
    <property type="molecule type" value="Genomic_DNA"/>
</dbReference>
<comment type="catalytic activity">
    <reaction evidence="1">
        <text>an N-(ADP-alpha-D-ribosyl)-thymidine in DNA + H2O = a thymidine in DNA + ADP-D-ribose</text>
        <dbReference type="Rhea" id="RHEA:71655"/>
        <dbReference type="Rhea" id="RHEA-COMP:13556"/>
        <dbReference type="Rhea" id="RHEA-COMP:18051"/>
        <dbReference type="ChEBI" id="CHEBI:15377"/>
        <dbReference type="ChEBI" id="CHEBI:57967"/>
        <dbReference type="ChEBI" id="CHEBI:137386"/>
        <dbReference type="ChEBI" id="CHEBI:191199"/>
    </reaction>
    <physiologicalReaction direction="left-to-right" evidence="1">
        <dbReference type="Rhea" id="RHEA:71656"/>
    </physiologicalReaction>
</comment>
<dbReference type="GO" id="GO:0140291">
    <property type="term" value="P:peptidyl-glutamate ADP-deribosylation"/>
    <property type="evidence" value="ECO:0007669"/>
    <property type="project" value="TreeGrafter"/>
</dbReference>
<evidence type="ECO:0000313" key="4">
    <source>
        <dbReference type="Proteomes" id="UP000624703"/>
    </source>
</evidence>
<organism evidence="3 4">
    <name type="scientific">Persicirhabdus sediminis</name>
    <dbReference type="NCBI Taxonomy" id="454144"/>
    <lineage>
        <taxon>Bacteria</taxon>
        <taxon>Pseudomonadati</taxon>
        <taxon>Verrucomicrobiota</taxon>
        <taxon>Verrucomicrobiia</taxon>
        <taxon>Verrucomicrobiales</taxon>
        <taxon>Verrucomicrobiaceae</taxon>
        <taxon>Persicirhabdus</taxon>
    </lineage>
</organism>
<comment type="caution">
    <text evidence="3">The sequence shown here is derived from an EMBL/GenBank/DDBJ whole genome shotgun (WGS) entry which is preliminary data.</text>
</comment>
<sequence>MAIHITSGDLLRAEADALVNTVNCVGVMGKGIALQFKKKWPAAFKDYKKICDHKELRPGTMHVYELGKLAEKPYYIINFPTKDHWRGKSKVTYITDGLKELVATIQELGIKSIAIPPLGCGNGGLEWGLVHKLINDAFEPIADSVDIQVFAPLGAPAAKEIVVHTERPKMTSGRAILIQLISLYQKLGYSLSKVEVQKLCYFAQEAGQPLRLNYSKNQFGPYADNLRHVLNCIDGHFVEGVGDHDTSEMNLQLKGNAKQEAADFLDGDNESLERLARVGKLIEGFETPYGMELLATVHWVATKDNYSANLESVLQGIKQWEPTRPEWSARKTALMGEAQVATALEQLKSCSWL</sequence>
<dbReference type="AlphaFoldDB" id="A0A8J7SPR3"/>
<dbReference type="InterPro" id="IPR050892">
    <property type="entry name" value="ADP-ribose_metab_enzymes"/>
</dbReference>
<keyword evidence="4" id="KW-1185">Reference proteome</keyword>
<accession>A0A8J7SPR3</accession>
<evidence type="ECO:0000259" key="2">
    <source>
        <dbReference type="PROSITE" id="PS51154"/>
    </source>
</evidence>
<dbReference type="Proteomes" id="UP000624703">
    <property type="component" value="Unassembled WGS sequence"/>
</dbReference>
<feature type="domain" description="Macro" evidence="2">
    <location>
        <begin position="1"/>
        <end position="158"/>
    </location>
</feature>
<dbReference type="Gene3D" id="3.40.220.10">
    <property type="entry name" value="Leucine Aminopeptidase, subunit E, domain 1"/>
    <property type="match status" value="1"/>
</dbReference>
<evidence type="ECO:0000256" key="1">
    <source>
        <dbReference type="ARBA" id="ARBA00035885"/>
    </source>
</evidence>
<dbReference type="PANTHER" id="PTHR12521:SF0">
    <property type="entry name" value="ADP-RIBOSE GLYCOHYDROLASE OARD1"/>
    <property type="match status" value="1"/>
</dbReference>
<dbReference type="InterPro" id="IPR043472">
    <property type="entry name" value="Macro_dom-like"/>
</dbReference>
<evidence type="ECO:0000313" key="3">
    <source>
        <dbReference type="EMBL" id="MBK1792513.1"/>
    </source>
</evidence>
<dbReference type="Pfam" id="PF01661">
    <property type="entry name" value="Macro"/>
    <property type="match status" value="1"/>
</dbReference>
<dbReference type="PANTHER" id="PTHR12521">
    <property type="entry name" value="PROTEIN C6ORF130"/>
    <property type="match status" value="1"/>
</dbReference>
<reference evidence="3" key="1">
    <citation type="submission" date="2021-01" db="EMBL/GenBank/DDBJ databases">
        <title>Modified the classification status of verrucomicrobia.</title>
        <authorList>
            <person name="Feng X."/>
        </authorList>
    </citation>
    <scope>NUCLEOTIDE SEQUENCE</scope>
    <source>
        <strain evidence="3">_KCTC 22039</strain>
    </source>
</reference>
<dbReference type="RefSeq" id="WP_200312520.1">
    <property type="nucleotide sequence ID" value="NZ_JAENIM010000045.1"/>
</dbReference>
<dbReference type="SMART" id="SM00506">
    <property type="entry name" value="A1pp"/>
    <property type="match status" value="1"/>
</dbReference>
<dbReference type="SUPFAM" id="SSF52949">
    <property type="entry name" value="Macro domain-like"/>
    <property type="match status" value="1"/>
</dbReference>
<name>A0A8J7SPR3_9BACT</name>
<proteinExistence type="predicted"/>
<gene>
    <name evidence="3" type="ORF">JIN82_15215</name>
</gene>
<dbReference type="PROSITE" id="PS51154">
    <property type="entry name" value="MACRO"/>
    <property type="match status" value="1"/>
</dbReference>
<protein>
    <submittedName>
        <fullName evidence="3">Macro domain-containing protein</fullName>
    </submittedName>
</protein>
<dbReference type="InterPro" id="IPR002589">
    <property type="entry name" value="Macro_dom"/>
</dbReference>